<comment type="caution">
    <text evidence="5">The sequence shown here is derived from an EMBL/GenBank/DDBJ whole genome shotgun (WGS) entry which is preliminary data.</text>
</comment>
<evidence type="ECO:0000256" key="4">
    <source>
        <dbReference type="ARBA" id="ARBA00023315"/>
    </source>
</evidence>
<evidence type="ECO:0000256" key="2">
    <source>
        <dbReference type="ARBA" id="ARBA00022649"/>
    </source>
</evidence>
<dbReference type="Gene3D" id="3.40.630.30">
    <property type="match status" value="1"/>
</dbReference>
<keyword evidence="4" id="KW-0012">Acyltransferase</keyword>
<evidence type="ECO:0000256" key="1">
    <source>
        <dbReference type="ARBA" id="ARBA00009342"/>
    </source>
</evidence>
<dbReference type="SUPFAM" id="SSF55729">
    <property type="entry name" value="Acyl-CoA N-acyltransferases (Nat)"/>
    <property type="match status" value="1"/>
</dbReference>
<comment type="similarity">
    <text evidence="1">Belongs to the acetyltransferase family. GNAT subfamily.</text>
</comment>
<dbReference type="EMBL" id="SMAO01000001">
    <property type="protein sequence ID" value="TCT24099.1"/>
    <property type="molecule type" value="Genomic_DNA"/>
</dbReference>
<accession>A0A4R3NAQ4</accession>
<evidence type="ECO:0000313" key="6">
    <source>
        <dbReference type="Proteomes" id="UP000295717"/>
    </source>
</evidence>
<gene>
    <name evidence="5" type="ORF">EDC35_101419</name>
</gene>
<organism evidence="5 6">
    <name type="scientific">Thiobaca trueperi</name>
    <dbReference type="NCBI Taxonomy" id="127458"/>
    <lineage>
        <taxon>Bacteria</taxon>
        <taxon>Pseudomonadati</taxon>
        <taxon>Pseudomonadota</taxon>
        <taxon>Gammaproteobacteria</taxon>
        <taxon>Chromatiales</taxon>
        <taxon>Chromatiaceae</taxon>
        <taxon>Thiobaca</taxon>
    </lineage>
</organism>
<dbReference type="Proteomes" id="UP000295717">
    <property type="component" value="Unassembled WGS sequence"/>
</dbReference>
<evidence type="ECO:0000313" key="5">
    <source>
        <dbReference type="EMBL" id="TCT24099.1"/>
    </source>
</evidence>
<dbReference type="AlphaFoldDB" id="A0A4R3NAQ4"/>
<name>A0A4R3NAQ4_9GAMM</name>
<keyword evidence="6" id="KW-1185">Reference proteome</keyword>
<proteinExistence type="inferred from homology"/>
<evidence type="ECO:0008006" key="7">
    <source>
        <dbReference type="Google" id="ProtNLM"/>
    </source>
</evidence>
<keyword evidence="2" id="KW-1277">Toxin-antitoxin system</keyword>
<dbReference type="RefSeq" id="WP_132975228.1">
    <property type="nucleotide sequence ID" value="NZ_SMAO01000001.1"/>
</dbReference>
<protein>
    <recommendedName>
        <fullName evidence="7">Acetyltransferase (GNAT) family protein</fullName>
    </recommendedName>
</protein>
<dbReference type="OrthoDB" id="9799147at2"/>
<dbReference type="PANTHER" id="PTHR36449">
    <property type="entry name" value="ACETYLTRANSFERASE-RELATED"/>
    <property type="match status" value="1"/>
</dbReference>
<dbReference type="InterPro" id="IPR016181">
    <property type="entry name" value="Acyl_CoA_acyltransferase"/>
</dbReference>
<dbReference type="GO" id="GO:0016746">
    <property type="term" value="F:acyltransferase activity"/>
    <property type="evidence" value="ECO:0007669"/>
    <property type="project" value="UniProtKB-KW"/>
</dbReference>
<dbReference type="PANTHER" id="PTHR36449:SF1">
    <property type="entry name" value="ACETYLTRANSFERASE"/>
    <property type="match status" value="1"/>
</dbReference>
<evidence type="ECO:0000256" key="3">
    <source>
        <dbReference type="ARBA" id="ARBA00022679"/>
    </source>
</evidence>
<keyword evidence="3" id="KW-0808">Transferase</keyword>
<sequence length="163" mass="17935">MRIQALTGSHNRHDFDCGRPELNDWLAKVARQHQDKGLSKTFVAVQEALPAIILGYYALTLTEVDTRALPATLAKKLPRLIPGVRLGRLAVDQCQQGKGLGELLLMDAMSRVRAIREQAGAVGLFVDAFDEQAAGFYVRYGAVAFLDAPLRLFLPVHQISQVP</sequence>
<reference evidence="5 6" key="1">
    <citation type="submission" date="2019-03" db="EMBL/GenBank/DDBJ databases">
        <title>Genomic Encyclopedia of Type Strains, Phase IV (KMG-IV): sequencing the most valuable type-strain genomes for metagenomic binning, comparative biology and taxonomic classification.</title>
        <authorList>
            <person name="Goeker M."/>
        </authorList>
    </citation>
    <scope>NUCLEOTIDE SEQUENCE [LARGE SCALE GENOMIC DNA]</scope>
    <source>
        <strain evidence="5 6">DSM 13587</strain>
    </source>
</reference>